<feature type="transmembrane region" description="Helical" evidence="1">
    <location>
        <begin position="51"/>
        <end position="74"/>
    </location>
</feature>
<evidence type="ECO:0000313" key="3">
    <source>
        <dbReference type="Proteomes" id="UP000034034"/>
    </source>
</evidence>
<feature type="transmembrane region" description="Helical" evidence="1">
    <location>
        <begin position="18"/>
        <end position="39"/>
    </location>
</feature>
<dbReference type="KEGG" id="sxi:SXIM_33960"/>
<dbReference type="RefSeq" id="WP_046724580.1">
    <property type="nucleotide sequence ID" value="NZ_CBDRAA010000018.1"/>
</dbReference>
<proteinExistence type="predicted"/>
<reference evidence="2" key="1">
    <citation type="submission" date="2019-08" db="EMBL/GenBank/DDBJ databases">
        <title>Complete genome sequence of a mangrove-derived Streptomyces xiamenensis.</title>
        <authorList>
            <person name="Xu J."/>
        </authorList>
    </citation>
    <scope>NUCLEOTIDE SEQUENCE</scope>
    <source>
        <strain evidence="2">318</strain>
    </source>
</reference>
<name>A0A0F7FW61_9ACTN</name>
<dbReference type="Proteomes" id="UP000034034">
    <property type="component" value="Chromosome"/>
</dbReference>
<dbReference type="PATRIC" id="fig|408015.6.peg.3438"/>
<accession>A0A0F7FW61</accession>
<dbReference type="STRING" id="408015.SXIM_33960"/>
<feature type="transmembrane region" description="Helical" evidence="1">
    <location>
        <begin position="95"/>
        <end position="121"/>
    </location>
</feature>
<gene>
    <name evidence="2" type="ORF">SXIM_33960</name>
</gene>
<keyword evidence="1" id="KW-1133">Transmembrane helix</keyword>
<keyword evidence="1" id="KW-0472">Membrane</keyword>
<keyword evidence="1" id="KW-0812">Transmembrane</keyword>
<protein>
    <submittedName>
        <fullName evidence="2">Integral membrane protein</fullName>
    </submittedName>
</protein>
<evidence type="ECO:0000256" key="1">
    <source>
        <dbReference type="SAM" id="Phobius"/>
    </source>
</evidence>
<keyword evidence="3" id="KW-1185">Reference proteome</keyword>
<dbReference type="AlphaFoldDB" id="A0A0F7FW61"/>
<sequence>MSTPPPPRLPGRIRSARALAYTVAGLNLLMALISLRAGFGDEETLRELDVTAGPVITLGVIFLAFGAVGIALATRFARGGARVRIGAMAWGGAGVLLGFGTGTLGLLVLAASVVLVALLVMRDSRDWFAKPQG</sequence>
<dbReference type="EMBL" id="CP009922">
    <property type="protein sequence ID" value="AKG44780.1"/>
    <property type="molecule type" value="Genomic_DNA"/>
</dbReference>
<organism evidence="2 3">
    <name type="scientific">Streptomyces xiamenensis</name>
    <dbReference type="NCBI Taxonomy" id="408015"/>
    <lineage>
        <taxon>Bacteria</taxon>
        <taxon>Bacillati</taxon>
        <taxon>Actinomycetota</taxon>
        <taxon>Actinomycetes</taxon>
        <taxon>Kitasatosporales</taxon>
        <taxon>Streptomycetaceae</taxon>
        <taxon>Streptomyces</taxon>
    </lineage>
</organism>
<evidence type="ECO:0000313" key="2">
    <source>
        <dbReference type="EMBL" id="AKG44780.1"/>
    </source>
</evidence>
<dbReference type="HOGENOM" id="CLU_1905673_0_0_11"/>